<dbReference type="InterPro" id="IPR013025">
    <property type="entry name" value="Ribosomal_uL23-like"/>
</dbReference>
<proteinExistence type="inferred from homology"/>
<dbReference type="NCBIfam" id="NF004359">
    <property type="entry name" value="PRK05738.1-3"/>
    <property type="match status" value="1"/>
</dbReference>
<dbReference type="eggNOG" id="COG0089">
    <property type="taxonomic scope" value="Bacteria"/>
</dbReference>
<comment type="subunit">
    <text evidence="6">Part of the 50S ribosomal subunit. Contacts protein L29, and trigger factor when it is bound to the ribosome.</text>
</comment>
<dbReference type="HOGENOM" id="CLU_037562_3_1_6"/>
<dbReference type="FunFam" id="3.30.70.330:FF:000001">
    <property type="entry name" value="50S ribosomal protein L23"/>
    <property type="match status" value="1"/>
</dbReference>
<dbReference type="GO" id="GO:0005840">
    <property type="term" value="C:ribosome"/>
    <property type="evidence" value="ECO:0007669"/>
    <property type="project" value="UniProtKB-KW"/>
</dbReference>
<dbReference type="RefSeq" id="WP_013221076.1">
    <property type="nucleotide sequence ID" value="NC_014315.1"/>
</dbReference>
<evidence type="ECO:0000256" key="3">
    <source>
        <dbReference type="ARBA" id="ARBA00022884"/>
    </source>
</evidence>
<dbReference type="GO" id="GO:0006412">
    <property type="term" value="P:translation"/>
    <property type="evidence" value="ECO:0007669"/>
    <property type="project" value="UniProtKB-UniRule"/>
</dbReference>
<name>D8K7W1_NITWC</name>
<dbReference type="PANTHER" id="PTHR11620">
    <property type="entry name" value="60S RIBOSOMAL PROTEIN L23A"/>
    <property type="match status" value="1"/>
</dbReference>
<keyword evidence="8" id="KW-1185">Reference proteome</keyword>
<dbReference type="HAMAP" id="MF_01369_B">
    <property type="entry name" value="Ribosomal_uL23_B"/>
    <property type="match status" value="1"/>
</dbReference>
<dbReference type="AlphaFoldDB" id="D8K7W1"/>
<keyword evidence="2 6" id="KW-0699">rRNA-binding</keyword>
<organism evidence="7 8">
    <name type="scientific">Nitrosococcus watsoni (strain C-113)</name>
    <dbReference type="NCBI Taxonomy" id="105559"/>
    <lineage>
        <taxon>Bacteria</taxon>
        <taxon>Pseudomonadati</taxon>
        <taxon>Pseudomonadota</taxon>
        <taxon>Gammaproteobacteria</taxon>
        <taxon>Chromatiales</taxon>
        <taxon>Chromatiaceae</taxon>
        <taxon>Nitrosococcus</taxon>
    </lineage>
</organism>
<sequence length="98" mass="11218">MNEEHLTKVILAPVVSEKSTLVGEKHNQVVFKVLPNADKREVKRAVELLFDVKVNKVHTALVKGKRKRSGRYIGRRSDWKKAYVVLQAGYEIDFVSVE</sequence>
<comment type="similarity">
    <text evidence="1 6">Belongs to the universal ribosomal protein uL23 family.</text>
</comment>
<evidence type="ECO:0000256" key="1">
    <source>
        <dbReference type="ARBA" id="ARBA00006700"/>
    </source>
</evidence>
<dbReference type="Proteomes" id="UP000000393">
    <property type="component" value="Chromosome"/>
</dbReference>
<accession>D8K7W1</accession>
<comment type="function">
    <text evidence="6">One of the early assembly proteins it binds 23S rRNA. One of the proteins that surrounds the polypeptide exit tunnel on the outside of the ribosome. Forms the main docking site for trigger factor binding to the ribosome.</text>
</comment>
<dbReference type="KEGG" id="nwa:Nwat_2156"/>
<keyword evidence="5 6" id="KW-0687">Ribonucleoprotein</keyword>
<evidence type="ECO:0000313" key="8">
    <source>
        <dbReference type="Proteomes" id="UP000000393"/>
    </source>
</evidence>
<dbReference type="STRING" id="105559.Nwat_2156"/>
<dbReference type="NCBIfam" id="NF004363">
    <property type="entry name" value="PRK05738.2-4"/>
    <property type="match status" value="1"/>
</dbReference>
<dbReference type="InterPro" id="IPR012677">
    <property type="entry name" value="Nucleotide-bd_a/b_plait_sf"/>
</dbReference>
<evidence type="ECO:0000313" key="7">
    <source>
        <dbReference type="EMBL" id="ADJ28988.1"/>
    </source>
</evidence>
<dbReference type="GO" id="GO:1990904">
    <property type="term" value="C:ribonucleoprotein complex"/>
    <property type="evidence" value="ECO:0007669"/>
    <property type="project" value="UniProtKB-KW"/>
</dbReference>
<dbReference type="GO" id="GO:0003735">
    <property type="term" value="F:structural constituent of ribosome"/>
    <property type="evidence" value="ECO:0007669"/>
    <property type="project" value="InterPro"/>
</dbReference>
<dbReference type="InterPro" id="IPR012678">
    <property type="entry name" value="Ribosomal_uL23/eL15/eS24_sf"/>
</dbReference>
<evidence type="ECO:0000256" key="2">
    <source>
        <dbReference type="ARBA" id="ARBA00022730"/>
    </source>
</evidence>
<evidence type="ECO:0000256" key="5">
    <source>
        <dbReference type="ARBA" id="ARBA00023274"/>
    </source>
</evidence>
<dbReference type="SUPFAM" id="SSF54189">
    <property type="entry name" value="Ribosomal proteins S24e, L23 and L15e"/>
    <property type="match status" value="1"/>
</dbReference>
<evidence type="ECO:0000256" key="6">
    <source>
        <dbReference type="HAMAP-Rule" id="MF_01369"/>
    </source>
</evidence>
<dbReference type="EMBL" id="CP002086">
    <property type="protein sequence ID" value="ADJ28988.1"/>
    <property type="molecule type" value="Genomic_DNA"/>
</dbReference>
<dbReference type="Pfam" id="PF00276">
    <property type="entry name" value="Ribosomal_L23"/>
    <property type="match status" value="1"/>
</dbReference>
<dbReference type="OrthoDB" id="9793353at2"/>
<gene>
    <name evidence="6" type="primary">rplW</name>
    <name evidence="7" type="ordered locus">Nwat_2156</name>
</gene>
<protein>
    <recommendedName>
        <fullName evidence="6">Large ribosomal subunit protein uL23</fullName>
    </recommendedName>
</protein>
<keyword evidence="3 6" id="KW-0694">RNA-binding</keyword>
<dbReference type="GO" id="GO:0019843">
    <property type="term" value="F:rRNA binding"/>
    <property type="evidence" value="ECO:0007669"/>
    <property type="project" value="UniProtKB-UniRule"/>
</dbReference>
<dbReference type="Gene3D" id="3.30.70.330">
    <property type="match status" value="1"/>
</dbReference>
<keyword evidence="4 6" id="KW-0689">Ribosomal protein</keyword>
<reference evidence="7 8" key="1">
    <citation type="submission" date="2010-06" db="EMBL/GenBank/DDBJ databases">
        <title>Complete sequence of chromosome of Nitrosococcus watsoni C-113.</title>
        <authorList>
            <consortium name="US DOE Joint Genome Institute"/>
            <person name="Lucas S."/>
            <person name="Copeland A."/>
            <person name="Lapidus A."/>
            <person name="Cheng J.-F."/>
            <person name="Bruce D."/>
            <person name="Goodwin L."/>
            <person name="Pitluck S."/>
            <person name="Malfatti S.A."/>
            <person name="Chain P.S.G."/>
            <person name="Land M."/>
            <person name="Hauser L."/>
            <person name="Kyrpides N."/>
            <person name="Ivanova N."/>
            <person name="Cambell M.A."/>
            <person name="Heidelberg J.F."/>
            <person name="Klotz M.G."/>
            <person name="Woyke T."/>
        </authorList>
    </citation>
    <scope>NUCLEOTIDE SEQUENCE [LARGE SCALE GENOMIC DNA]</scope>
    <source>
        <strain evidence="7 8">C-113</strain>
    </source>
</reference>
<evidence type="ECO:0000256" key="4">
    <source>
        <dbReference type="ARBA" id="ARBA00022980"/>
    </source>
</evidence>